<dbReference type="GO" id="GO:0006777">
    <property type="term" value="P:Mo-molybdopterin cofactor biosynthetic process"/>
    <property type="evidence" value="ECO:0007669"/>
    <property type="project" value="UniProtKB-KW"/>
</dbReference>
<dbReference type="Proteomes" id="UP000033457">
    <property type="component" value="Chromosome"/>
</dbReference>
<dbReference type="Pfam" id="PF00994">
    <property type="entry name" value="MoCF_biosynth"/>
    <property type="match status" value="1"/>
</dbReference>
<dbReference type="KEGG" id="cku:UL82_10520"/>
<dbReference type="InterPro" id="IPR051920">
    <property type="entry name" value="MPT_Adenylyltrnsfr/MoaC-Rel"/>
</dbReference>
<name>A0A0F6R3D9_9CORY</name>
<dbReference type="EMBL" id="CP011312">
    <property type="protein sequence ID" value="AKE42238.1"/>
    <property type="molecule type" value="Genomic_DNA"/>
</dbReference>
<reference evidence="4 6" key="1">
    <citation type="journal article" date="2015" name="Genome Announc.">
        <title>Complete Genome Sequence of Corynebacterium kutscheri DSM 20755, a Corynebacterial Type Strain with Remarkably Low G+C Content of Chromosomal DNA.</title>
        <authorList>
            <person name="Ruckert C."/>
            <person name="Albersmeier A."/>
            <person name="Winkler A."/>
            <person name="Tauch A."/>
        </authorList>
    </citation>
    <scope>NUCLEOTIDE SEQUENCE [LARGE SCALE GENOMIC DNA]</scope>
    <source>
        <strain evidence="4 6">DSM 20755</strain>
    </source>
</reference>
<dbReference type="InterPro" id="IPR036425">
    <property type="entry name" value="MoaB/Mog-like_dom_sf"/>
</dbReference>
<dbReference type="Gene3D" id="3.40.980.10">
    <property type="entry name" value="MoaB/Mog-like domain"/>
    <property type="match status" value="1"/>
</dbReference>
<dbReference type="OrthoDB" id="9794429at2"/>
<dbReference type="STRING" id="35755.UL82_10520"/>
<proteinExistence type="predicted"/>
<dbReference type="CDD" id="cd00886">
    <property type="entry name" value="MogA_MoaB"/>
    <property type="match status" value="1"/>
</dbReference>
<comment type="pathway">
    <text evidence="1">Cofactor biosynthesis; molybdopterin biosynthesis.</text>
</comment>
<gene>
    <name evidence="5" type="primary">mogA2</name>
    <name evidence="5" type="ORF">NCTC949_00746</name>
    <name evidence="4" type="ORF">UL82_10520</name>
</gene>
<dbReference type="SMART" id="SM00852">
    <property type="entry name" value="MoCF_biosynth"/>
    <property type="match status" value="1"/>
</dbReference>
<dbReference type="NCBIfam" id="TIGR00177">
    <property type="entry name" value="molyb_syn"/>
    <property type="match status" value="1"/>
</dbReference>
<dbReference type="SUPFAM" id="SSF53218">
    <property type="entry name" value="Molybdenum cofactor biosynthesis proteins"/>
    <property type="match status" value="1"/>
</dbReference>
<dbReference type="AlphaFoldDB" id="A0A0F6R3D9"/>
<dbReference type="RefSeq" id="WP_046440894.1">
    <property type="nucleotide sequence ID" value="NZ_CP011312.1"/>
</dbReference>
<organism evidence="4 6">
    <name type="scientific">Corynebacterium kutscheri</name>
    <dbReference type="NCBI Taxonomy" id="35755"/>
    <lineage>
        <taxon>Bacteria</taxon>
        <taxon>Bacillati</taxon>
        <taxon>Actinomycetota</taxon>
        <taxon>Actinomycetes</taxon>
        <taxon>Mycobacteriales</taxon>
        <taxon>Corynebacteriaceae</taxon>
        <taxon>Corynebacterium</taxon>
    </lineage>
</organism>
<protein>
    <submittedName>
        <fullName evidence="5">Molybdenum cofactor biosynthesis protein</fullName>
    </submittedName>
    <submittedName>
        <fullName evidence="4">Molybdenum cofactor synthesis domain</fullName>
    </submittedName>
</protein>
<evidence type="ECO:0000313" key="7">
    <source>
        <dbReference type="Proteomes" id="UP000271380"/>
    </source>
</evidence>
<reference evidence="5 7" key="2">
    <citation type="submission" date="2018-12" db="EMBL/GenBank/DDBJ databases">
        <authorList>
            <consortium name="Pathogen Informatics"/>
        </authorList>
    </citation>
    <scope>NUCLEOTIDE SEQUENCE [LARGE SCALE GENOMIC DNA]</scope>
    <source>
        <strain evidence="5 7">NCTC949</strain>
    </source>
</reference>
<dbReference type="PANTHER" id="PTHR43764">
    <property type="entry name" value="MOLYBDENUM COFACTOR BIOSYNTHESIS"/>
    <property type="match status" value="1"/>
</dbReference>
<evidence type="ECO:0000256" key="2">
    <source>
        <dbReference type="ARBA" id="ARBA00023150"/>
    </source>
</evidence>
<dbReference type="PROSITE" id="PS01078">
    <property type="entry name" value="MOCF_BIOSYNTHESIS_1"/>
    <property type="match status" value="1"/>
</dbReference>
<keyword evidence="6" id="KW-1185">Reference proteome</keyword>
<evidence type="ECO:0000313" key="4">
    <source>
        <dbReference type="EMBL" id="AKE42238.1"/>
    </source>
</evidence>
<dbReference type="PANTHER" id="PTHR43764:SF1">
    <property type="entry name" value="MOLYBDOPTERIN MOLYBDOTRANSFERASE"/>
    <property type="match status" value="1"/>
</dbReference>
<evidence type="ECO:0000259" key="3">
    <source>
        <dbReference type="SMART" id="SM00852"/>
    </source>
</evidence>
<accession>A0A0F6R3D9</accession>
<evidence type="ECO:0000313" key="6">
    <source>
        <dbReference type="Proteomes" id="UP000033457"/>
    </source>
</evidence>
<dbReference type="InterPro" id="IPR001453">
    <property type="entry name" value="MoaB/Mog_dom"/>
</dbReference>
<dbReference type="EMBL" id="LR134377">
    <property type="protein sequence ID" value="VEH05699.1"/>
    <property type="molecule type" value="Genomic_DNA"/>
</dbReference>
<evidence type="ECO:0000256" key="1">
    <source>
        <dbReference type="ARBA" id="ARBA00005046"/>
    </source>
</evidence>
<feature type="domain" description="MoaB/Mog" evidence="3">
    <location>
        <begin position="6"/>
        <end position="154"/>
    </location>
</feature>
<dbReference type="HOGENOM" id="CLU_077358_4_1_11"/>
<dbReference type="InterPro" id="IPR008284">
    <property type="entry name" value="MoCF_biosynth_CS"/>
</dbReference>
<sequence>MSYSASVITCSDRAAANIYEDRSGPILREALAELGFSVAEATIVPDDKQLISQAIHNAVTAGNRIIITTGGTGISPTDLTTEVTKELITYEIPGIMEGVRRFGSEKEPRALLSRGVAGVIQRENALTAVIINAPGSRGGARDTIAVVGPLLEHIVEQLDGVDHPMDPIEPGN</sequence>
<dbReference type="Proteomes" id="UP000271380">
    <property type="component" value="Chromosome"/>
</dbReference>
<dbReference type="UniPathway" id="UPA00344"/>
<keyword evidence="2" id="KW-0501">Molybdenum cofactor biosynthesis</keyword>
<evidence type="ECO:0000313" key="5">
    <source>
        <dbReference type="EMBL" id="VEH05699.1"/>
    </source>
</evidence>